<dbReference type="AlphaFoldDB" id="A0AAC9WJ17"/>
<dbReference type="NCBIfam" id="TIGR04306">
    <property type="entry name" value="salvage_TenA"/>
    <property type="match status" value="1"/>
</dbReference>
<evidence type="ECO:0000313" key="13">
    <source>
        <dbReference type="Proteomes" id="UP000242864"/>
    </source>
</evidence>
<dbReference type="Proteomes" id="UP000242864">
    <property type="component" value="Chromosome"/>
</dbReference>
<dbReference type="InterPro" id="IPR016084">
    <property type="entry name" value="Haem_Oase-like_multi-hlx"/>
</dbReference>
<comment type="subunit">
    <text evidence="4">Homotetramer.</text>
</comment>
<evidence type="ECO:0000256" key="4">
    <source>
        <dbReference type="ARBA" id="ARBA00011881"/>
    </source>
</evidence>
<proteinExistence type="inferred from homology"/>
<evidence type="ECO:0000256" key="8">
    <source>
        <dbReference type="ARBA" id="ARBA00045954"/>
    </source>
</evidence>
<dbReference type="InterPro" id="IPR004305">
    <property type="entry name" value="Thiaminase-2/PQQC"/>
</dbReference>
<organism evidence="12 13">
    <name type="scientific">Staphylococcus lutrae</name>
    <dbReference type="NCBI Taxonomy" id="155085"/>
    <lineage>
        <taxon>Bacteria</taxon>
        <taxon>Bacillati</taxon>
        <taxon>Bacillota</taxon>
        <taxon>Bacilli</taxon>
        <taxon>Bacillales</taxon>
        <taxon>Staphylococcaceae</taxon>
        <taxon>Staphylococcus</taxon>
    </lineage>
</organism>
<evidence type="ECO:0000256" key="1">
    <source>
        <dbReference type="ARBA" id="ARBA00001881"/>
    </source>
</evidence>
<dbReference type="Pfam" id="PF03070">
    <property type="entry name" value="TENA_THI-4"/>
    <property type="match status" value="1"/>
</dbReference>
<dbReference type="GO" id="GO:0050334">
    <property type="term" value="F:thiaminase activity"/>
    <property type="evidence" value="ECO:0007669"/>
    <property type="project" value="UniProtKB-EC"/>
</dbReference>
<protein>
    <recommendedName>
        <fullName evidence="6 10">Aminopyrimidine aminohydrolase</fullName>
        <ecNumber evidence="5 10">3.5.99.2</ecNumber>
    </recommendedName>
</protein>
<dbReference type="Gene3D" id="1.20.910.10">
    <property type="entry name" value="Heme oxygenase-like"/>
    <property type="match status" value="1"/>
</dbReference>
<sequence>MKFTERLWQRVQPIWDSYLEHPFVEGIGNGTLDKEKFKHWLKQDYIYLIDYARLFAIGATKATDLDMMTTFGRLVSGTLNTEMTLHRQYAAQFGISEAELEATQPASTTMAYTSYMLNLAQRGGVENVIAAVLTCTWSYQYIGEKLNQIEGAATHPFYGEWVKMYSSPEFTAFKNDVKAMMDRVTEGLSEPALQALEDIVVHTSYYEYMFWDMAEKLEMWPVAQY</sequence>
<keyword evidence="7 10" id="KW-0784">Thiamine biosynthesis</keyword>
<keyword evidence="10" id="KW-0378">Hydrolase</keyword>
<evidence type="ECO:0000256" key="10">
    <source>
        <dbReference type="RuleBase" id="RU363093"/>
    </source>
</evidence>
<comment type="catalytic activity">
    <reaction evidence="1 10">
        <text>4-amino-5-aminomethyl-2-methylpyrimidine + H2O = 4-amino-5-hydroxymethyl-2-methylpyrimidine + NH4(+)</text>
        <dbReference type="Rhea" id="RHEA:31799"/>
        <dbReference type="ChEBI" id="CHEBI:15377"/>
        <dbReference type="ChEBI" id="CHEBI:16892"/>
        <dbReference type="ChEBI" id="CHEBI:28938"/>
        <dbReference type="ChEBI" id="CHEBI:63416"/>
        <dbReference type="EC" id="3.5.99.2"/>
    </reaction>
</comment>
<feature type="domain" description="Thiaminase-2/PQQC" evidence="11">
    <location>
        <begin position="8"/>
        <end position="215"/>
    </location>
</feature>
<comment type="similarity">
    <text evidence="3 10">Belongs to the TenA family.</text>
</comment>
<evidence type="ECO:0000256" key="6">
    <source>
        <dbReference type="ARBA" id="ARBA00013647"/>
    </source>
</evidence>
<dbReference type="GO" id="GO:0009228">
    <property type="term" value="P:thiamine biosynthetic process"/>
    <property type="evidence" value="ECO:0007669"/>
    <property type="project" value="UniProtKB-KW"/>
</dbReference>
<dbReference type="SUPFAM" id="SSF48613">
    <property type="entry name" value="Heme oxygenase-like"/>
    <property type="match status" value="1"/>
</dbReference>
<name>A0AAC9WJ17_9STAP</name>
<dbReference type="GO" id="GO:0005829">
    <property type="term" value="C:cytosol"/>
    <property type="evidence" value="ECO:0007669"/>
    <property type="project" value="TreeGrafter"/>
</dbReference>
<comment type="pathway">
    <text evidence="2 10">Cofactor biosynthesis; thiamine diphosphate biosynthesis.</text>
</comment>
<evidence type="ECO:0000256" key="7">
    <source>
        <dbReference type="ARBA" id="ARBA00022977"/>
    </source>
</evidence>
<evidence type="ECO:0000256" key="5">
    <source>
        <dbReference type="ARBA" id="ARBA00012684"/>
    </source>
</evidence>
<gene>
    <name evidence="12" type="ORF">B5P37_03870</name>
</gene>
<dbReference type="RefSeq" id="WP_085236986.1">
    <property type="nucleotide sequence ID" value="NZ_CP020773.1"/>
</dbReference>
<evidence type="ECO:0000259" key="11">
    <source>
        <dbReference type="Pfam" id="PF03070"/>
    </source>
</evidence>
<dbReference type="KEGG" id="slz:B5P37_03870"/>
<comment type="catalytic activity">
    <reaction evidence="9 10">
        <text>thiamine + H2O = 5-(2-hydroxyethyl)-4-methylthiazole + 4-amino-5-hydroxymethyl-2-methylpyrimidine + H(+)</text>
        <dbReference type="Rhea" id="RHEA:17509"/>
        <dbReference type="ChEBI" id="CHEBI:15377"/>
        <dbReference type="ChEBI" id="CHEBI:15378"/>
        <dbReference type="ChEBI" id="CHEBI:16892"/>
        <dbReference type="ChEBI" id="CHEBI:17957"/>
        <dbReference type="ChEBI" id="CHEBI:18385"/>
        <dbReference type="EC" id="3.5.99.2"/>
    </reaction>
</comment>
<dbReference type="CDD" id="cd19366">
    <property type="entry name" value="TenA_C_BhTenA-like"/>
    <property type="match status" value="1"/>
</dbReference>
<evidence type="ECO:0000256" key="2">
    <source>
        <dbReference type="ARBA" id="ARBA00004948"/>
    </source>
</evidence>
<dbReference type="PANTHER" id="PTHR43198">
    <property type="entry name" value="BIFUNCTIONAL TH2 PROTEIN"/>
    <property type="match status" value="1"/>
</dbReference>
<dbReference type="InterPro" id="IPR050967">
    <property type="entry name" value="Thiamine_Salvage_TenA"/>
</dbReference>
<dbReference type="EMBL" id="CP020773">
    <property type="protein sequence ID" value="ARJ50508.1"/>
    <property type="molecule type" value="Genomic_DNA"/>
</dbReference>
<dbReference type="EC" id="3.5.99.2" evidence="5 10"/>
<evidence type="ECO:0000256" key="3">
    <source>
        <dbReference type="ARBA" id="ARBA00010264"/>
    </source>
</evidence>
<reference evidence="12 13" key="1">
    <citation type="submission" date="2017-04" db="EMBL/GenBank/DDBJ databases">
        <authorList>
            <person name="Veseli I.A."/>
            <person name="Tang C."/>
            <person name="Pombert J.-F."/>
        </authorList>
    </citation>
    <scope>NUCLEOTIDE SEQUENCE [LARGE SCALE GENOMIC DNA]</scope>
    <source>
        <strain evidence="12 13">ATCC 700373</strain>
    </source>
</reference>
<evidence type="ECO:0000256" key="9">
    <source>
        <dbReference type="ARBA" id="ARBA00048337"/>
    </source>
</evidence>
<dbReference type="InterPro" id="IPR027574">
    <property type="entry name" value="Thiaminase_II"/>
</dbReference>
<keyword evidence="13" id="KW-1185">Reference proteome</keyword>
<comment type="function">
    <text evidence="8">Catalyzes an amino-pyrimidine hydrolysis reaction at the C5' of the pyrimidine moiety of thiamine compounds, a reaction that is part of a thiamine salvage pathway. Thus, catalyzes the conversion of 4-amino-5-aminomethyl-2-methylpyrimidine to 4-amino-5-hydroxymethyl-2-methylpyrimidine (HMP). Is also able to catalyze the hydrolytic cleavage of thiamine; however, this thiaminase activity may not be physiologically relevant. Therefore, is probably involved in the regeneration of the thiamine pyrimidine from thiamine degraded products present in the environment, rather than in thiamine degradation.</text>
</comment>
<evidence type="ECO:0000313" key="12">
    <source>
        <dbReference type="EMBL" id="ARJ50508.1"/>
    </source>
</evidence>
<accession>A0AAC9WJ17</accession>
<dbReference type="PANTHER" id="PTHR43198:SF2">
    <property type="entry name" value="SI:CH1073-67J19.1-RELATED"/>
    <property type="match status" value="1"/>
</dbReference>